<dbReference type="PANTHER" id="PTHR12835:SF5">
    <property type="entry name" value="BIOTIN--PROTEIN LIGASE"/>
    <property type="match status" value="1"/>
</dbReference>
<accession>A0AAE5AHL3</accession>
<keyword evidence="3" id="KW-1185">Reference proteome</keyword>
<evidence type="ECO:0000259" key="1">
    <source>
        <dbReference type="Pfam" id="PF02237"/>
    </source>
</evidence>
<dbReference type="InterPro" id="IPR003142">
    <property type="entry name" value="BPL_C"/>
</dbReference>
<gene>
    <name evidence="2" type="ORF">Lyticum_00328</name>
</gene>
<dbReference type="InterPro" id="IPR045864">
    <property type="entry name" value="aa-tRNA-synth_II/BPL/LPL"/>
</dbReference>
<proteinExistence type="predicted"/>
<reference evidence="2" key="1">
    <citation type="submission" date="2023-02" db="EMBL/GenBank/DDBJ databases">
        <title>Host association and intracellularity evolved multiple times independently in the Rickettsiales.</title>
        <authorList>
            <person name="Castelli M."/>
            <person name="Nardi T."/>
            <person name="Gammuto L."/>
            <person name="Bellinzona G."/>
            <person name="Sabaneyeva E."/>
            <person name="Potekhin A."/>
            <person name="Serra V."/>
            <person name="Petroni G."/>
            <person name="Sassera D."/>
        </authorList>
    </citation>
    <scope>NUCLEOTIDE SEQUENCE</scope>
    <source>
        <strain evidence="2">USBL-36I1</strain>
    </source>
</reference>
<evidence type="ECO:0000313" key="3">
    <source>
        <dbReference type="Proteomes" id="UP001289135"/>
    </source>
</evidence>
<comment type="caution">
    <text evidence="2">The sequence shown here is derived from an EMBL/GenBank/DDBJ whole genome shotgun (WGS) entry which is preliminary data.</text>
</comment>
<dbReference type="GO" id="GO:0004077">
    <property type="term" value="F:biotin--[biotin carboxyl-carrier protein] ligase activity"/>
    <property type="evidence" value="ECO:0007669"/>
    <property type="project" value="TreeGrafter"/>
</dbReference>
<protein>
    <submittedName>
        <fullName evidence="2">Biotin--[acetyl-CoA-carboxylase] ligase</fullName>
    </submittedName>
</protein>
<dbReference type="AlphaFoldDB" id="A0AAE5AHL3"/>
<dbReference type="EMBL" id="JARGYU010000001">
    <property type="protein sequence ID" value="MDZ5761161.1"/>
    <property type="molecule type" value="Genomic_DNA"/>
</dbReference>
<organism evidence="2 3">
    <name type="scientific">Lyticum sinuosum</name>
    <dbReference type="NCBI Taxonomy" id="1332059"/>
    <lineage>
        <taxon>Bacteria</taxon>
        <taxon>Pseudomonadati</taxon>
        <taxon>Pseudomonadota</taxon>
        <taxon>Alphaproteobacteria</taxon>
        <taxon>Rickettsiales</taxon>
        <taxon>Lyticum</taxon>
    </lineage>
</organism>
<dbReference type="SUPFAM" id="SSF55681">
    <property type="entry name" value="Class II aaRS and biotin synthetases"/>
    <property type="match status" value="2"/>
</dbReference>
<dbReference type="RefSeq" id="WP_322498581.1">
    <property type="nucleotide sequence ID" value="NZ_JARGYU010000001.1"/>
</dbReference>
<sequence length="322" mass="37528">MEYQILLNKFLPDVTVFLYKEISSTHKKAKSIIMNNEGKSGLCLIALKQSDGIGQYNRKWYNSEDSQLSMTLLINLTSQKINKNNNKNENILFNEKESIIQDFNKYLWQLSYMTCVSIGESLILIEKINNSQESIDFCQNYKFILNKLNINNNIENVLHISNNLYYKWVNDIFLGNLKLGGVLHEVVNSIDIIDTWLLVSIGINIKGMPIISINKHNNKITEKLTHASFLAQFGINIDPINLAYYIIHEWFKQYKILLRNGFIKIKKSWLKRALFLGEKIFITNELYKESGIFIGIDDYGRLMIQNDENEIKTIIHGSMYKY</sequence>
<keyword evidence="2" id="KW-0436">Ligase</keyword>
<name>A0AAE5AHL3_9RICK</name>
<dbReference type="Gene3D" id="3.30.930.10">
    <property type="entry name" value="Bira Bifunctional Protein, Domain 2"/>
    <property type="match status" value="1"/>
</dbReference>
<evidence type="ECO:0000313" key="2">
    <source>
        <dbReference type="EMBL" id="MDZ5761161.1"/>
    </source>
</evidence>
<dbReference type="PANTHER" id="PTHR12835">
    <property type="entry name" value="BIOTIN PROTEIN LIGASE"/>
    <property type="match status" value="1"/>
</dbReference>
<dbReference type="Proteomes" id="UP001289135">
    <property type="component" value="Unassembled WGS sequence"/>
</dbReference>
<dbReference type="GO" id="GO:0005737">
    <property type="term" value="C:cytoplasm"/>
    <property type="evidence" value="ECO:0007669"/>
    <property type="project" value="TreeGrafter"/>
</dbReference>
<dbReference type="Pfam" id="PF02237">
    <property type="entry name" value="BPL_C"/>
    <property type="match status" value="1"/>
</dbReference>
<feature type="domain" description="Biotin protein ligase C-terminal" evidence="1">
    <location>
        <begin position="290"/>
        <end position="321"/>
    </location>
</feature>